<feature type="domain" description="Sulfatase N-terminal" evidence="2">
    <location>
        <begin position="22"/>
        <end position="383"/>
    </location>
</feature>
<dbReference type="InterPro" id="IPR000917">
    <property type="entry name" value="Sulfatase_N"/>
</dbReference>
<sequence length="540" mass="60326">MLRNSLLLLSLISSTAFAAPRPNIIFILTDDQRQDSLPVYGNTFVKTPNIDALAESGVVFDNASVTSAICTPSRACYFLGQYERKHGVNFNSGTAMSAEAWSKSYPVILKENGYYTGYVGKNHVPIGDNGYETGLMDKSFDYWYAGHGHLKFYPKEHHKIFADNPADTQPEVIAEGALSFLKNDGTYIGGALSFLDARPEGQPFCLSICLNVPHGAGVLNMKQKPSDPELYRTGYRDAMADIKFPETFIAKADIKTPKLPADLLYTQYRQDIYDDSDTPERLRELMVREYETITGIDNMVGRIRKELEASGEDKNTVIIITSDHGLLHGDQGLGGKALNYEACLQVPLIVSDPRLPAERKGSRVPELVQSIDLAPTLLDLAGIEPADSMQGRSYVRLVKGENAADWRTFAFAENLWSTIFGNPRIESVRNSRWKYIRYFENDRTLWNKVKPKNIYKVSAEQSELYQTWLTSTILGEEPVYEELYDLEADPNETKNLIGVAEHSEVLDIMRAECKRLVAVAKGPIDVPASTIPLSLEAVPR</sequence>
<evidence type="ECO:0000259" key="2">
    <source>
        <dbReference type="Pfam" id="PF00884"/>
    </source>
</evidence>
<name>A0ABW5D6J9_9BACT</name>
<dbReference type="PANTHER" id="PTHR43751">
    <property type="entry name" value="SULFATASE"/>
    <property type="match status" value="1"/>
</dbReference>
<accession>A0ABW5D6J9</accession>
<dbReference type="EMBL" id="JBHUIT010000012">
    <property type="protein sequence ID" value="MFD2256733.1"/>
    <property type="molecule type" value="Genomic_DNA"/>
</dbReference>
<feature type="chain" id="PRO_5046558754" evidence="1">
    <location>
        <begin position="19"/>
        <end position="540"/>
    </location>
</feature>
<protein>
    <submittedName>
        <fullName evidence="3">Sulfatase-like hydrolase/transferase</fullName>
    </submittedName>
</protein>
<organism evidence="3 4">
    <name type="scientific">Luteolibacter algae</name>
    <dbReference type="NCBI Taxonomy" id="454151"/>
    <lineage>
        <taxon>Bacteria</taxon>
        <taxon>Pseudomonadati</taxon>
        <taxon>Verrucomicrobiota</taxon>
        <taxon>Verrucomicrobiia</taxon>
        <taxon>Verrucomicrobiales</taxon>
        <taxon>Verrucomicrobiaceae</taxon>
        <taxon>Luteolibacter</taxon>
    </lineage>
</organism>
<evidence type="ECO:0000313" key="3">
    <source>
        <dbReference type="EMBL" id="MFD2256733.1"/>
    </source>
</evidence>
<proteinExistence type="predicted"/>
<dbReference type="SUPFAM" id="SSF53649">
    <property type="entry name" value="Alkaline phosphatase-like"/>
    <property type="match status" value="1"/>
</dbReference>
<dbReference type="InterPro" id="IPR017850">
    <property type="entry name" value="Alkaline_phosphatase_core_sf"/>
</dbReference>
<dbReference type="InterPro" id="IPR052701">
    <property type="entry name" value="GAG_Ulvan_Degrading_Sulfatases"/>
</dbReference>
<comment type="caution">
    <text evidence="3">The sequence shown here is derived from an EMBL/GenBank/DDBJ whole genome shotgun (WGS) entry which is preliminary data.</text>
</comment>
<dbReference type="PANTHER" id="PTHR43751:SF1">
    <property type="entry name" value="SULFATASE ATSG-RELATED"/>
    <property type="match status" value="1"/>
</dbReference>
<feature type="signal peptide" evidence="1">
    <location>
        <begin position="1"/>
        <end position="18"/>
    </location>
</feature>
<gene>
    <name evidence="3" type="ORF">ACFSSA_08600</name>
</gene>
<keyword evidence="1" id="KW-0732">Signal</keyword>
<dbReference type="Pfam" id="PF00884">
    <property type="entry name" value="Sulfatase"/>
    <property type="match status" value="1"/>
</dbReference>
<evidence type="ECO:0000313" key="4">
    <source>
        <dbReference type="Proteomes" id="UP001597375"/>
    </source>
</evidence>
<keyword evidence="4" id="KW-1185">Reference proteome</keyword>
<evidence type="ECO:0000256" key="1">
    <source>
        <dbReference type="SAM" id="SignalP"/>
    </source>
</evidence>
<dbReference type="RefSeq" id="WP_386820023.1">
    <property type="nucleotide sequence ID" value="NZ_JBHUIT010000012.1"/>
</dbReference>
<dbReference type="Proteomes" id="UP001597375">
    <property type="component" value="Unassembled WGS sequence"/>
</dbReference>
<reference evidence="4" key="1">
    <citation type="journal article" date="2019" name="Int. J. Syst. Evol. Microbiol.">
        <title>The Global Catalogue of Microorganisms (GCM) 10K type strain sequencing project: providing services to taxonomists for standard genome sequencing and annotation.</title>
        <authorList>
            <consortium name="The Broad Institute Genomics Platform"/>
            <consortium name="The Broad Institute Genome Sequencing Center for Infectious Disease"/>
            <person name="Wu L."/>
            <person name="Ma J."/>
        </authorList>
    </citation>
    <scope>NUCLEOTIDE SEQUENCE [LARGE SCALE GENOMIC DNA]</scope>
    <source>
        <strain evidence="4">CGMCC 4.7106</strain>
    </source>
</reference>
<dbReference type="Gene3D" id="3.40.720.10">
    <property type="entry name" value="Alkaline Phosphatase, subunit A"/>
    <property type="match status" value="1"/>
</dbReference>